<evidence type="ECO:0000313" key="2">
    <source>
        <dbReference type="Proteomes" id="UP001234297"/>
    </source>
</evidence>
<sequence length="105" mass="10997">MTVIGDEQTEGHELGLPVVGKAHGFYVASSEDGTSQAVAFTAMFESDHYVDSISFFGVHCTVSSESPGGTGKYTNAKGFATIGTIHPAVDQHTTDGVETLLQFAV</sequence>
<name>A0ACC2LUW1_PERAE</name>
<protein>
    <submittedName>
        <fullName evidence="1">Uncharacterized protein</fullName>
    </submittedName>
</protein>
<proteinExistence type="predicted"/>
<gene>
    <name evidence="1" type="ORF">MRB53_011199</name>
</gene>
<reference evidence="1 2" key="1">
    <citation type="journal article" date="2022" name="Hortic Res">
        <title>A haplotype resolved chromosomal level avocado genome allows analysis of novel avocado genes.</title>
        <authorList>
            <person name="Nath O."/>
            <person name="Fletcher S.J."/>
            <person name="Hayward A."/>
            <person name="Shaw L.M."/>
            <person name="Masouleh A.K."/>
            <person name="Furtado A."/>
            <person name="Henry R.J."/>
            <person name="Mitter N."/>
        </authorList>
    </citation>
    <scope>NUCLEOTIDE SEQUENCE [LARGE SCALE GENOMIC DNA]</scope>
    <source>
        <strain evidence="2">cv. Hass</strain>
    </source>
</reference>
<organism evidence="1 2">
    <name type="scientific">Persea americana</name>
    <name type="common">Avocado</name>
    <dbReference type="NCBI Taxonomy" id="3435"/>
    <lineage>
        <taxon>Eukaryota</taxon>
        <taxon>Viridiplantae</taxon>
        <taxon>Streptophyta</taxon>
        <taxon>Embryophyta</taxon>
        <taxon>Tracheophyta</taxon>
        <taxon>Spermatophyta</taxon>
        <taxon>Magnoliopsida</taxon>
        <taxon>Magnoliidae</taxon>
        <taxon>Laurales</taxon>
        <taxon>Lauraceae</taxon>
        <taxon>Persea</taxon>
    </lineage>
</organism>
<accession>A0ACC2LUW1</accession>
<comment type="caution">
    <text evidence="1">The sequence shown here is derived from an EMBL/GenBank/DDBJ whole genome shotgun (WGS) entry which is preliminary data.</text>
</comment>
<evidence type="ECO:0000313" key="1">
    <source>
        <dbReference type="EMBL" id="KAJ8636932.1"/>
    </source>
</evidence>
<dbReference type="EMBL" id="CM056811">
    <property type="protein sequence ID" value="KAJ8636932.1"/>
    <property type="molecule type" value="Genomic_DNA"/>
</dbReference>
<dbReference type="Proteomes" id="UP001234297">
    <property type="component" value="Chromosome 3"/>
</dbReference>
<keyword evidence="2" id="KW-1185">Reference proteome</keyword>